<dbReference type="InterPro" id="IPR001497">
    <property type="entry name" value="MethylDNA_cys_MeTrfase_AS"/>
</dbReference>
<keyword evidence="11" id="KW-1185">Reference proteome</keyword>
<accession>B6BLU1</accession>
<name>B6BLU1_SULGG</name>
<evidence type="ECO:0000259" key="9">
    <source>
        <dbReference type="Pfam" id="PF01035"/>
    </source>
</evidence>
<reference evidence="10 11" key="1">
    <citation type="journal article" date="2012" name="Proc. Natl. Acad. Sci. U.S.A.">
        <title>Genome and physiology of a model Epsilonproteobacterium responsible for sulfide detoxification in marine oxygen depletion zones.</title>
        <authorList>
            <person name="Grote J."/>
            <person name="Schott T."/>
            <person name="Bruckner C.G."/>
            <person name="Glockner F.O."/>
            <person name="Jost G."/>
            <person name="Teeling H."/>
            <person name="Labrenz M."/>
            <person name="Jurgens K."/>
        </authorList>
    </citation>
    <scope>NUCLEOTIDE SEQUENCE [LARGE SCALE GENOMIC DNA]</scope>
    <source>
        <strain evidence="10 11">GD1</strain>
    </source>
</reference>
<keyword evidence="6" id="KW-0227">DNA damage</keyword>
<dbReference type="OrthoDB" id="9802228at2"/>
<dbReference type="InterPro" id="IPR014048">
    <property type="entry name" value="MethylDNA_cys_MeTrfase_DNA-bd"/>
</dbReference>
<evidence type="ECO:0000313" key="10">
    <source>
        <dbReference type="EMBL" id="EHP29487.1"/>
    </source>
</evidence>
<comment type="catalytic activity">
    <reaction evidence="8">
        <text>a 6-O-methyl-2'-deoxyguanosine in DNA + L-cysteinyl-[protein] = S-methyl-L-cysteinyl-[protein] + a 2'-deoxyguanosine in DNA</text>
        <dbReference type="Rhea" id="RHEA:24000"/>
        <dbReference type="Rhea" id="RHEA-COMP:10131"/>
        <dbReference type="Rhea" id="RHEA-COMP:10132"/>
        <dbReference type="Rhea" id="RHEA-COMP:11367"/>
        <dbReference type="Rhea" id="RHEA-COMP:11368"/>
        <dbReference type="ChEBI" id="CHEBI:29950"/>
        <dbReference type="ChEBI" id="CHEBI:82612"/>
        <dbReference type="ChEBI" id="CHEBI:85445"/>
        <dbReference type="ChEBI" id="CHEBI:85448"/>
        <dbReference type="EC" id="2.1.1.63"/>
    </reaction>
</comment>
<dbReference type="NCBIfam" id="TIGR00589">
    <property type="entry name" value="ogt"/>
    <property type="match status" value="1"/>
</dbReference>
<dbReference type="InterPro" id="IPR036631">
    <property type="entry name" value="MGMT_N_sf"/>
</dbReference>
<evidence type="ECO:0000256" key="2">
    <source>
        <dbReference type="ARBA" id="ARBA00008711"/>
    </source>
</evidence>
<keyword evidence="7" id="KW-0234">DNA repair</keyword>
<dbReference type="InterPro" id="IPR036217">
    <property type="entry name" value="MethylDNA_cys_MeTrfase_DNAb"/>
</dbReference>
<evidence type="ECO:0000256" key="3">
    <source>
        <dbReference type="ARBA" id="ARBA00011918"/>
    </source>
</evidence>
<evidence type="ECO:0000256" key="6">
    <source>
        <dbReference type="ARBA" id="ARBA00022763"/>
    </source>
</evidence>
<accession>H1FXY0</accession>
<dbReference type="Gene3D" id="1.10.10.10">
    <property type="entry name" value="Winged helix-like DNA-binding domain superfamily/Winged helix DNA-binding domain"/>
    <property type="match status" value="1"/>
</dbReference>
<comment type="similarity">
    <text evidence="2">Belongs to the MGMT family.</text>
</comment>
<feature type="domain" description="Methylated-DNA-[protein]-cysteine S-methyltransferase DNA binding" evidence="9">
    <location>
        <begin position="97"/>
        <end position="176"/>
    </location>
</feature>
<comment type="catalytic activity">
    <reaction evidence="1">
        <text>a 4-O-methyl-thymidine in DNA + L-cysteinyl-[protein] = a thymidine in DNA + S-methyl-L-cysteinyl-[protein]</text>
        <dbReference type="Rhea" id="RHEA:53428"/>
        <dbReference type="Rhea" id="RHEA-COMP:10131"/>
        <dbReference type="Rhea" id="RHEA-COMP:10132"/>
        <dbReference type="Rhea" id="RHEA-COMP:13555"/>
        <dbReference type="Rhea" id="RHEA-COMP:13556"/>
        <dbReference type="ChEBI" id="CHEBI:29950"/>
        <dbReference type="ChEBI" id="CHEBI:82612"/>
        <dbReference type="ChEBI" id="CHEBI:137386"/>
        <dbReference type="ChEBI" id="CHEBI:137387"/>
        <dbReference type="EC" id="2.1.1.63"/>
    </reaction>
</comment>
<dbReference type="PANTHER" id="PTHR10815">
    <property type="entry name" value="METHYLATED-DNA--PROTEIN-CYSTEINE METHYLTRANSFERASE"/>
    <property type="match status" value="1"/>
</dbReference>
<protein>
    <recommendedName>
        <fullName evidence="3">methylated-DNA--[protein]-cysteine S-methyltransferase</fullName>
        <ecNumber evidence="3">2.1.1.63</ecNumber>
    </recommendedName>
</protein>
<dbReference type="CDD" id="cd06445">
    <property type="entry name" value="ATase"/>
    <property type="match status" value="1"/>
</dbReference>
<comment type="caution">
    <text evidence="10">The sequence shown here is derived from an EMBL/GenBank/DDBJ whole genome shotgun (WGS) entry which is preliminary data.</text>
</comment>
<evidence type="ECO:0000256" key="5">
    <source>
        <dbReference type="ARBA" id="ARBA00022679"/>
    </source>
</evidence>
<dbReference type="SUPFAM" id="SSF53155">
    <property type="entry name" value="Methylated DNA-protein cysteine methyltransferase domain"/>
    <property type="match status" value="1"/>
</dbReference>
<proteinExistence type="inferred from homology"/>
<keyword evidence="4 10" id="KW-0489">Methyltransferase</keyword>
<dbReference type="Pfam" id="PF01035">
    <property type="entry name" value="DNA_binding_1"/>
    <property type="match status" value="1"/>
</dbReference>
<dbReference type="STRING" id="929558.SMGD1_0961"/>
<dbReference type="PANTHER" id="PTHR10815:SF13">
    <property type="entry name" value="METHYLATED-DNA--PROTEIN-CYSTEINE METHYLTRANSFERASE"/>
    <property type="match status" value="1"/>
</dbReference>
<dbReference type="PATRIC" id="fig|929558.5.peg.957"/>
<dbReference type="eggNOG" id="COG0350">
    <property type="taxonomic scope" value="Bacteria"/>
</dbReference>
<dbReference type="Gene3D" id="3.30.160.70">
    <property type="entry name" value="Methylated DNA-protein cysteine methyltransferase domain"/>
    <property type="match status" value="1"/>
</dbReference>
<dbReference type="EC" id="2.1.1.63" evidence="3"/>
<dbReference type="InterPro" id="IPR036388">
    <property type="entry name" value="WH-like_DNA-bd_sf"/>
</dbReference>
<evidence type="ECO:0000256" key="7">
    <source>
        <dbReference type="ARBA" id="ARBA00023204"/>
    </source>
</evidence>
<dbReference type="Proteomes" id="UP000006431">
    <property type="component" value="Unassembled WGS sequence"/>
</dbReference>
<dbReference type="FunFam" id="1.10.10.10:FF:000214">
    <property type="entry name" value="Methylated-DNA--protein-cysteine methyltransferase"/>
    <property type="match status" value="1"/>
</dbReference>
<dbReference type="AlphaFoldDB" id="B6BLU1"/>
<keyword evidence="5 10" id="KW-0808">Transferase</keyword>
<dbReference type="PROSITE" id="PS00374">
    <property type="entry name" value="MGMT"/>
    <property type="match status" value="1"/>
</dbReference>
<evidence type="ECO:0000256" key="8">
    <source>
        <dbReference type="ARBA" id="ARBA00049348"/>
    </source>
</evidence>
<dbReference type="GO" id="GO:0032259">
    <property type="term" value="P:methylation"/>
    <property type="evidence" value="ECO:0007669"/>
    <property type="project" value="UniProtKB-KW"/>
</dbReference>
<dbReference type="GO" id="GO:0003908">
    <property type="term" value="F:methylated-DNA-[protein]-cysteine S-methyltransferase activity"/>
    <property type="evidence" value="ECO:0007669"/>
    <property type="project" value="UniProtKB-EC"/>
</dbReference>
<dbReference type="GO" id="GO:0006281">
    <property type="term" value="P:DNA repair"/>
    <property type="evidence" value="ECO:0007669"/>
    <property type="project" value="UniProtKB-KW"/>
</dbReference>
<evidence type="ECO:0000313" key="11">
    <source>
        <dbReference type="Proteomes" id="UP000006431"/>
    </source>
</evidence>
<sequence>MKKSFDIITPQEYKKLEKRLEIVYGYGFTPFGRSILAFTKQGVCFLAFEEDEEKLLYELEKTWQKAYLVRDDEKVHEYLKNIFLHKTKVNMFVKGTNFQINVWRALLSIPDAAVTTYQDIANSINKPKAVRAVASAIGSNNIAYLIPCHRVIAKSGAMSGYRWGIDRKKIILAYEALNEIDENE</sequence>
<dbReference type="SUPFAM" id="SSF46767">
    <property type="entry name" value="Methylated DNA-protein cysteine methyltransferase, C-terminal domain"/>
    <property type="match status" value="1"/>
</dbReference>
<dbReference type="RefSeq" id="WP_008338808.1">
    <property type="nucleotide sequence ID" value="NZ_AFRZ01000001.1"/>
</dbReference>
<dbReference type="HOGENOM" id="CLU_000445_52_2_7"/>
<gene>
    <name evidence="10" type="primary">ogt</name>
    <name evidence="10" type="ORF">SMGD1_0961</name>
</gene>
<organism evidence="10 11">
    <name type="scientific">Sulfurimonas gotlandica (strain DSM 19862 / JCM 16533 / GD1)</name>
    <dbReference type="NCBI Taxonomy" id="929558"/>
    <lineage>
        <taxon>Bacteria</taxon>
        <taxon>Pseudomonadati</taxon>
        <taxon>Campylobacterota</taxon>
        <taxon>Epsilonproteobacteria</taxon>
        <taxon>Campylobacterales</taxon>
        <taxon>Sulfurimonadaceae</taxon>
        <taxon>Sulfurimonas</taxon>
    </lineage>
</organism>
<evidence type="ECO:0000256" key="1">
    <source>
        <dbReference type="ARBA" id="ARBA00001286"/>
    </source>
</evidence>
<evidence type="ECO:0000256" key="4">
    <source>
        <dbReference type="ARBA" id="ARBA00022603"/>
    </source>
</evidence>
<dbReference type="EMBL" id="AFRZ01000001">
    <property type="protein sequence ID" value="EHP29487.1"/>
    <property type="molecule type" value="Genomic_DNA"/>
</dbReference>